<dbReference type="EMBL" id="BGPR01004383">
    <property type="protein sequence ID" value="GBM99042.1"/>
    <property type="molecule type" value="Genomic_DNA"/>
</dbReference>
<evidence type="ECO:0000256" key="1">
    <source>
        <dbReference type="SAM" id="SignalP"/>
    </source>
</evidence>
<keyword evidence="1" id="KW-0732">Signal</keyword>
<evidence type="ECO:0000313" key="3">
    <source>
        <dbReference type="Proteomes" id="UP000499080"/>
    </source>
</evidence>
<comment type="caution">
    <text evidence="2">The sequence shown here is derived from an EMBL/GenBank/DDBJ whole genome shotgun (WGS) entry which is preliminary data.</text>
</comment>
<protein>
    <recommendedName>
        <fullName evidence="4">Secreted protein</fullName>
    </recommendedName>
</protein>
<dbReference type="AlphaFoldDB" id="A0A4Y2KCH4"/>
<feature type="signal peptide" evidence="1">
    <location>
        <begin position="1"/>
        <end position="17"/>
    </location>
</feature>
<dbReference type="Proteomes" id="UP000499080">
    <property type="component" value="Unassembled WGS sequence"/>
</dbReference>
<evidence type="ECO:0008006" key="4">
    <source>
        <dbReference type="Google" id="ProtNLM"/>
    </source>
</evidence>
<reference evidence="2 3" key="1">
    <citation type="journal article" date="2019" name="Sci. Rep.">
        <title>Orb-weaving spider Araneus ventricosus genome elucidates the spidroin gene catalogue.</title>
        <authorList>
            <person name="Kono N."/>
            <person name="Nakamura H."/>
            <person name="Ohtoshi R."/>
            <person name="Moran D.A.P."/>
            <person name="Shinohara A."/>
            <person name="Yoshida Y."/>
            <person name="Fujiwara M."/>
            <person name="Mori M."/>
            <person name="Tomita M."/>
            <person name="Arakawa K."/>
        </authorList>
    </citation>
    <scope>NUCLEOTIDE SEQUENCE [LARGE SCALE GENOMIC DNA]</scope>
</reference>
<accession>A0A4Y2KCH4</accession>
<gene>
    <name evidence="2" type="ORF">AVEN_36256_1</name>
</gene>
<feature type="chain" id="PRO_5021502963" description="Secreted protein" evidence="1">
    <location>
        <begin position="18"/>
        <end position="96"/>
    </location>
</feature>
<evidence type="ECO:0000313" key="2">
    <source>
        <dbReference type="EMBL" id="GBM99042.1"/>
    </source>
</evidence>
<organism evidence="2 3">
    <name type="scientific">Araneus ventricosus</name>
    <name type="common">Orbweaver spider</name>
    <name type="synonym">Epeira ventricosa</name>
    <dbReference type="NCBI Taxonomy" id="182803"/>
    <lineage>
        <taxon>Eukaryota</taxon>
        <taxon>Metazoa</taxon>
        <taxon>Ecdysozoa</taxon>
        <taxon>Arthropoda</taxon>
        <taxon>Chelicerata</taxon>
        <taxon>Arachnida</taxon>
        <taxon>Araneae</taxon>
        <taxon>Araneomorphae</taxon>
        <taxon>Entelegynae</taxon>
        <taxon>Araneoidea</taxon>
        <taxon>Araneidae</taxon>
        <taxon>Araneus</taxon>
    </lineage>
</organism>
<sequence>MSFLLFLCATHMFRISGLTRFAKTYNTWRSPFRLRQAAQLVLSCTVTLGRRSQYGLVQGRGTFVLFSLVSSCEEFFRTRSKNQAVQDAHPFSEYNE</sequence>
<name>A0A4Y2KCH4_ARAVE</name>
<keyword evidence="3" id="KW-1185">Reference proteome</keyword>
<proteinExistence type="predicted"/>